<dbReference type="EMBL" id="FAOP01000006">
    <property type="protein sequence ID" value="CUU06961.1"/>
    <property type="molecule type" value="Genomic_DNA"/>
</dbReference>
<feature type="domain" description="DUF3592" evidence="2">
    <location>
        <begin position="48"/>
        <end position="133"/>
    </location>
</feature>
<protein>
    <recommendedName>
        <fullName evidence="2">DUF3592 domain-containing protein</fullName>
    </recommendedName>
</protein>
<dbReference type="STRING" id="1633631.GCA_001442925_01651"/>
<evidence type="ECO:0000313" key="6">
    <source>
        <dbReference type="Proteomes" id="UP000182200"/>
    </source>
</evidence>
<proteinExistence type="predicted"/>
<accession>A0A0P1MFN5</accession>
<gene>
    <name evidence="4" type="ORF">JGI4_01656</name>
    <name evidence="3" type="ORF">JGI8_00396</name>
</gene>
<evidence type="ECO:0000313" key="4">
    <source>
        <dbReference type="EMBL" id="CUU06961.1"/>
    </source>
</evidence>
<dbReference type="Pfam" id="PF12158">
    <property type="entry name" value="DUF3592"/>
    <property type="match status" value="1"/>
</dbReference>
<evidence type="ECO:0000256" key="1">
    <source>
        <dbReference type="SAM" id="Phobius"/>
    </source>
</evidence>
<keyword evidence="1" id="KW-0472">Membrane</keyword>
<dbReference type="OrthoDB" id="191236at2"/>
<dbReference type="Proteomes" id="UP000182200">
    <property type="component" value="Unassembled WGS sequence"/>
</dbReference>
<dbReference type="AlphaFoldDB" id="A0A0N7MZY9"/>
<evidence type="ECO:0000313" key="5">
    <source>
        <dbReference type="Proteomes" id="UP000182011"/>
    </source>
</evidence>
<organism evidence="4 5">
    <name type="scientific">Candidatus Kryptonium thompsonii</name>
    <dbReference type="NCBI Taxonomy" id="1633631"/>
    <lineage>
        <taxon>Bacteria</taxon>
        <taxon>Pseudomonadati</taxon>
        <taxon>Candidatus Kryptoniota</taxon>
        <taxon>Candidatus Kryptonium</taxon>
    </lineage>
</organism>
<dbReference type="RefSeq" id="WP_075432171.1">
    <property type="nucleotide sequence ID" value="NZ_CZVI01000003.1"/>
</dbReference>
<feature type="transmembrane region" description="Helical" evidence="1">
    <location>
        <begin position="138"/>
        <end position="163"/>
    </location>
</feature>
<feature type="transmembrane region" description="Helical" evidence="1">
    <location>
        <begin position="6"/>
        <end position="33"/>
    </location>
</feature>
<name>A0A0N7MZY9_9BACT</name>
<keyword evidence="1" id="KW-1133">Transmembrane helix</keyword>
<dbReference type="Proteomes" id="UP000182011">
    <property type="component" value="Unassembled WGS sequence"/>
</dbReference>
<accession>A0A0P1P5I1</accession>
<accession>A0A0P1LG00</accession>
<dbReference type="EMBL" id="CZVI01000003">
    <property type="protein sequence ID" value="CUS80284.1"/>
    <property type="molecule type" value="Genomic_DNA"/>
</dbReference>
<sequence length="181" mass="20241">MENSEMPITVAIFGFIMSSSFLIAGAWAFLFSLRDIRRGRASKSWPTTTGKITFSGIKKVSDSEGTFYFPDISYEYSVDGVTYLSDAIHFGPARGFAFPSSARKRASKYTVGMPVTVYYNPEDPNIAVLEPGIRTSSFIFLGLGALSFIIGIFIFSVLIYWLITGSPLITNLPWFFEWMKK</sequence>
<accession>A0A0N7MP94</accession>
<accession>A0A0P1MGK0</accession>
<reference evidence="3 6" key="2">
    <citation type="submission" date="2015-11" db="EMBL/GenBank/DDBJ databases">
        <authorList>
            <person name="Varghese N."/>
        </authorList>
    </citation>
    <scope>NUCLEOTIDE SEQUENCE [LARGE SCALE GENOMIC DNA]</scope>
    <source>
        <strain evidence="3 6">JGI-8</strain>
    </source>
</reference>
<accession>A0A0N7MZY9</accession>
<keyword evidence="1" id="KW-0812">Transmembrane</keyword>
<evidence type="ECO:0000259" key="2">
    <source>
        <dbReference type="Pfam" id="PF12158"/>
    </source>
</evidence>
<dbReference type="InterPro" id="IPR021994">
    <property type="entry name" value="DUF3592"/>
</dbReference>
<reference evidence="4 5" key="1">
    <citation type="submission" date="2015-11" db="EMBL/GenBank/DDBJ databases">
        <authorList>
            <person name="Zhang Y."/>
            <person name="Guo Z."/>
        </authorList>
    </citation>
    <scope>NUCLEOTIDE SEQUENCE [LARGE SCALE GENOMIC DNA]</scope>
    <source>
        <strain evidence="4">JGI-4</strain>
    </source>
</reference>
<accession>A0A0S4N9T9</accession>
<evidence type="ECO:0000313" key="3">
    <source>
        <dbReference type="EMBL" id="CUS80284.1"/>
    </source>
</evidence>
<keyword evidence="6" id="KW-1185">Reference proteome</keyword>